<gene>
    <name evidence="1" type="ORF">L210DRAFT_532221</name>
</gene>
<keyword evidence="2" id="KW-1185">Reference proteome</keyword>
<comment type="caution">
    <text evidence="1">The sequence shown here is derived from an EMBL/GenBank/DDBJ whole genome shotgun (WGS) entry which is preliminary data.</text>
</comment>
<reference evidence="1" key="2">
    <citation type="journal article" date="2020" name="Nat. Commun.">
        <title>Large-scale genome sequencing of mycorrhizal fungi provides insights into the early evolution of symbiotic traits.</title>
        <authorList>
            <person name="Miyauchi S."/>
            <person name="Kiss E."/>
            <person name="Kuo A."/>
            <person name="Drula E."/>
            <person name="Kohler A."/>
            <person name="Sanchez-Garcia M."/>
            <person name="Morin E."/>
            <person name="Andreopoulos B."/>
            <person name="Barry K.W."/>
            <person name="Bonito G."/>
            <person name="Buee M."/>
            <person name="Carver A."/>
            <person name="Chen C."/>
            <person name="Cichocki N."/>
            <person name="Clum A."/>
            <person name="Culley D."/>
            <person name="Crous P.W."/>
            <person name="Fauchery L."/>
            <person name="Girlanda M."/>
            <person name="Hayes R.D."/>
            <person name="Keri Z."/>
            <person name="LaButti K."/>
            <person name="Lipzen A."/>
            <person name="Lombard V."/>
            <person name="Magnuson J."/>
            <person name="Maillard F."/>
            <person name="Murat C."/>
            <person name="Nolan M."/>
            <person name="Ohm R.A."/>
            <person name="Pangilinan J."/>
            <person name="Pereira M.F."/>
            <person name="Perotto S."/>
            <person name="Peter M."/>
            <person name="Pfister S."/>
            <person name="Riley R."/>
            <person name="Sitrit Y."/>
            <person name="Stielow J.B."/>
            <person name="Szollosi G."/>
            <person name="Zifcakova L."/>
            <person name="Stursova M."/>
            <person name="Spatafora J.W."/>
            <person name="Tedersoo L."/>
            <person name="Vaario L.M."/>
            <person name="Yamada A."/>
            <person name="Yan M."/>
            <person name="Wang P."/>
            <person name="Xu J."/>
            <person name="Bruns T."/>
            <person name="Baldrian P."/>
            <person name="Vilgalys R."/>
            <person name="Dunand C."/>
            <person name="Henrissat B."/>
            <person name="Grigoriev I.V."/>
            <person name="Hibbett D."/>
            <person name="Nagy L.G."/>
            <person name="Martin F.M."/>
        </authorList>
    </citation>
    <scope>NUCLEOTIDE SEQUENCE</scope>
    <source>
        <strain evidence="1">BED1</strain>
    </source>
</reference>
<proteinExistence type="predicted"/>
<dbReference type="EMBL" id="WHUW01000006">
    <property type="protein sequence ID" value="KAF8445064.1"/>
    <property type="molecule type" value="Genomic_DNA"/>
</dbReference>
<dbReference type="Proteomes" id="UP001194468">
    <property type="component" value="Unassembled WGS sequence"/>
</dbReference>
<dbReference type="AlphaFoldDB" id="A0AAD4GI78"/>
<organism evidence="1 2">
    <name type="scientific">Boletus edulis BED1</name>
    <dbReference type="NCBI Taxonomy" id="1328754"/>
    <lineage>
        <taxon>Eukaryota</taxon>
        <taxon>Fungi</taxon>
        <taxon>Dikarya</taxon>
        <taxon>Basidiomycota</taxon>
        <taxon>Agaricomycotina</taxon>
        <taxon>Agaricomycetes</taxon>
        <taxon>Agaricomycetidae</taxon>
        <taxon>Boletales</taxon>
        <taxon>Boletineae</taxon>
        <taxon>Boletaceae</taxon>
        <taxon>Boletoideae</taxon>
        <taxon>Boletus</taxon>
    </lineage>
</organism>
<reference evidence="1" key="1">
    <citation type="submission" date="2019-10" db="EMBL/GenBank/DDBJ databases">
        <authorList>
            <consortium name="DOE Joint Genome Institute"/>
            <person name="Kuo A."/>
            <person name="Miyauchi S."/>
            <person name="Kiss E."/>
            <person name="Drula E."/>
            <person name="Kohler A."/>
            <person name="Sanchez-Garcia M."/>
            <person name="Andreopoulos B."/>
            <person name="Barry K.W."/>
            <person name="Bonito G."/>
            <person name="Buee M."/>
            <person name="Carver A."/>
            <person name="Chen C."/>
            <person name="Cichocki N."/>
            <person name="Clum A."/>
            <person name="Culley D."/>
            <person name="Crous P.W."/>
            <person name="Fauchery L."/>
            <person name="Girlanda M."/>
            <person name="Hayes R."/>
            <person name="Keri Z."/>
            <person name="LaButti K."/>
            <person name="Lipzen A."/>
            <person name="Lombard V."/>
            <person name="Magnuson J."/>
            <person name="Maillard F."/>
            <person name="Morin E."/>
            <person name="Murat C."/>
            <person name="Nolan M."/>
            <person name="Ohm R."/>
            <person name="Pangilinan J."/>
            <person name="Pereira M."/>
            <person name="Perotto S."/>
            <person name="Peter M."/>
            <person name="Riley R."/>
            <person name="Sitrit Y."/>
            <person name="Stielow B."/>
            <person name="Szollosi G."/>
            <person name="Zifcakova L."/>
            <person name="Stursova M."/>
            <person name="Spatafora J.W."/>
            <person name="Tedersoo L."/>
            <person name="Vaario L.-M."/>
            <person name="Yamada A."/>
            <person name="Yan M."/>
            <person name="Wang P."/>
            <person name="Xu J."/>
            <person name="Bruns T."/>
            <person name="Baldrian P."/>
            <person name="Vilgalys R."/>
            <person name="Henrissat B."/>
            <person name="Grigoriev I.V."/>
            <person name="Hibbett D."/>
            <person name="Nagy L.G."/>
            <person name="Martin F.M."/>
        </authorList>
    </citation>
    <scope>NUCLEOTIDE SEQUENCE</scope>
    <source>
        <strain evidence="1">BED1</strain>
    </source>
</reference>
<sequence length="118" mass="13481">MLTSGYAPPLPEDWCMRGMEYVGRKVCKRGYWKKIVARNTQEGDQLTDGIIQDEDADERGNELKNDTARRWIRITRTAVNLAGLVDGFTWVGAAVRDTNSCTAENHELYYLNHPLFSK</sequence>
<name>A0AAD4GI78_BOLED</name>
<protein>
    <submittedName>
        <fullName evidence="1">Uncharacterized protein</fullName>
    </submittedName>
</protein>
<evidence type="ECO:0000313" key="2">
    <source>
        <dbReference type="Proteomes" id="UP001194468"/>
    </source>
</evidence>
<accession>A0AAD4GI78</accession>
<evidence type="ECO:0000313" key="1">
    <source>
        <dbReference type="EMBL" id="KAF8445064.1"/>
    </source>
</evidence>